<comment type="caution">
    <text evidence="7">The sequence shown here is derived from an EMBL/GenBank/DDBJ whole genome shotgun (WGS) entry which is preliminary data.</text>
</comment>
<dbReference type="SUPFAM" id="SSF50965">
    <property type="entry name" value="Galactose oxidase, central domain"/>
    <property type="match status" value="1"/>
</dbReference>
<feature type="region of interest" description="Disordered" evidence="2">
    <location>
        <begin position="612"/>
        <end position="641"/>
    </location>
</feature>
<dbReference type="Pfam" id="PF07250">
    <property type="entry name" value="Glyoxal_oxid_N"/>
    <property type="match status" value="1"/>
</dbReference>
<keyword evidence="1 4" id="KW-0732">Signal</keyword>
<evidence type="ECO:0000256" key="4">
    <source>
        <dbReference type="SAM" id="SignalP"/>
    </source>
</evidence>
<feature type="region of interest" description="Disordered" evidence="2">
    <location>
        <begin position="731"/>
        <end position="806"/>
    </location>
</feature>
<evidence type="ECO:0000256" key="2">
    <source>
        <dbReference type="SAM" id="MobiDB-lite"/>
    </source>
</evidence>
<name>A0A9P3UL13_LYOSH</name>
<dbReference type="PANTHER" id="PTHR32208">
    <property type="entry name" value="SECRETED PROTEIN-RELATED"/>
    <property type="match status" value="1"/>
</dbReference>
<feature type="domain" description="Galactose oxidase-like Early set" evidence="6">
    <location>
        <begin position="482"/>
        <end position="589"/>
    </location>
</feature>
<gene>
    <name evidence="7" type="ORF">LshimejAT787_0312140</name>
</gene>
<dbReference type="Proteomes" id="UP001063166">
    <property type="component" value="Unassembled WGS sequence"/>
</dbReference>
<dbReference type="InterPro" id="IPR037293">
    <property type="entry name" value="Gal_Oxidase_central_sf"/>
</dbReference>
<dbReference type="EMBL" id="BRPK01000003">
    <property type="protein sequence ID" value="GLB36927.1"/>
    <property type="molecule type" value="Genomic_DNA"/>
</dbReference>
<accession>A0A9P3UL13</accession>
<dbReference type="OrthoDB" id="2019572at2759"/>
<dbReference type="Gene3D" id="2.60.40.10">
    <property type="entry name" value="Immunoglobulins"/>
    <property type="match status" value="1"/>
</dbReference>
<dbReference type="InterPro" id="IPR009880">
    <property type="entry name" value="Glyoxal_oxidase_N"/>
</dbReference>
<reference evidence="7" key="1">
    <citation type="submission" date="2022-07" db="EMBL/GenBank/DDBJ databases">
        <title>The genome of Lyophyllum shimeji provides insight into the initial evolution of ectomycorrhizal fungal genome.</title>
        <authorList>
            <person name="Kobayashi Y."/>
            <person name="Shibata T."/>
            <person name="Hirakawa H."/>
            <person name="Shigenobu S."/>
            <person name="Nishiyama T."/>
            <person name="Yamada A."/>
            <person name="Hasebe M."/>
            <person name="Kawaguchi M."/>
        </authorList>
    </citation>
    <scope>NUCLEOTIDE SEQUENCE</scope>
    <source>
        <strain evidence="7">AT787</strain>
    </source>
</reference>
<evidence type="ECO:0000313" key="7">
    <source>
        <dbReference type="EMBL" id="GLB36927.1"/>
    </source>
</evidence>
<dbReference type="InterPro" id="IPR013783">
    <property type="entry name" value="Ig-like_fold"/>
</dbReference>
<dbReference type="InterPro" id="IPR014756">
    <property type="entry name" value="Ig_E-set"/>
</dbReference>
<sequence>MLPPFSLLALCLASASSPVLAATAGSFADGGNTLVSAMMMFLGNEEKVYILDKAEGNPATVSGHPAWGSVWDIKTRQATVMDVKTNTFCSSGMHLPNGSYVTFGGNSAVGRGGAAGSTGVWDAEYQDFDGAKSIRVLNPCTSSDNFASAQCTWFDDPSVLSMQKKRWYSTAEPLADGSIVLIGGMVGGGYINRNTPDTTPVPEAAENSYEFYPSKGPATPLPFLYKTGGLNVYAHAFLLNSGKMLVQANVSTMIWDYNANTEVDLPDMPGNVVRVYPASGAVAMLPLTPANNYNPTILFCGGNDMPEPSWGNYSFPAINTWNYPASRDCHRLTPEPLDGSAPAYEADDDMLEGRSMGQFIILPDGKLLVVNGAVNGTAGYAVSTGETFSYGDMPFGMSLASGPVGTPALYDPNAPKGRRWSNAGLDKSPIARMYHSSAILLPDASVLIAGSNPNVDVNTSTTFPTEYRAEIFYPPYFGAKIRPTPSGVPKTIAYGGPSFDITIPASCYAGPSNAAAANTTVVLLRGGFTTHAMNMGQRYLQLNNTYTVNQDGSIVFHVSGAPTPNVFQPGPSLLFVTVNGIPSVGTMVVVGSGSMGTQPTAAPAQLPPNVLVDSAKGTADGASVKPGGGGGGGSGPGQTGSGRSLSTAAIIGGIVGAVALLGALAALGVCLMRRRRAARVPAAAQAGMMGGAGAGEYRGLRGSDASAFAPLHRATDSDAWNGSTANLMAGPYQGPYRDDAMEMRSQSSASASASGPPPPGQGQGYAYAHAPGASFDEYDPYGATSNPSLHHPPPPTNADGGQGYRY</sequence>
<keyword evidence="3" id="KW-0472">Membrane</keyword>
<dbReference type="Gene3D" id="2.130.10.80">
    <property type="entry name" value="Galactose oxidase/kelch, beta-propeller"/>
    <property type="match status" value="1"/>
</dbReference>
<feature type="domain" description="Glyoxal oxidase N-terminal" evidence="5">
    <location>
        <begin position="70"/>
        <end position="476"/>
    </location>
</feature>
<feature type="chain" id="PRO_5040404224" evidence="4">
    <location>
        <begin position="22"/>
        <end position="806"/>
    </location>
</feature>
<evidence type="ECO:0000256" key="1">
    <source>
        <dbReference type="ARBA" id="ARBA00022729"/>
    </source>
</evidence>
<dbReference type="InterPro" id="IPR011043">
    <property type="entry name" value="Gal_Oxase/kelch_b-propeller"/>
</dbReference>
<feature type="compositionally biased region" description="Low complexity" evidence="2">
    <location>
        <begin position="745"/>
        <end position="754"/>
    </location>
</feature>
<dbReference type="SUPFAM" id="SSF81296">
    <property type="entry name" value="E set domains"/>
    <property type="match status" value="1"/>
</dbReference>
<evidence type="ECO:0000313" key="8">
    <source>
        <dbReference type="Proteomes" id="UP001063166"/>
    </source>
</evidence>
<evidence type="ECO:0000259" key="5">
    <source>
        <dbReference type="Pfam" id="PF07250"/>
    </source>
</evidence>
<feature type="transmembrane region" description="Helical" evidence="3">
    <location>
        <begin position="648"/>
        <end position="671"/>
    </location>
</feature>
<feature type="compositionally biased region" description="Gly residues" evidence="2">
    <location>
        <begin position="626"/>
        <end position="640"/>
    </location>
</feature>
<keyword evidence="8" id="KW-1185">Reference proteome</keyword>
<dbReference type="InterPro" id="IPR015202">
    <property type="entry name" value="GO-like_E_set"/>
</dbReference>
<keyword evidence="3" id="KW-0812">Transmembrane</keyword>
<feature type="signal peptide" evidence="4">
    <location>
        <begin position="1"/>
        <end position="21"/>
    </location>
</feature>
<dbReference type="AlphaFoldDB" id="A0A9P3UL13"/>
<dbReference type="CDD" id="cd02851">
    <property type="entry name" value="E_set_GO_C"/>
    <property type="match status" value="1"/>
</dbReference>
<proteinExistence type="predicted"/>
<dbReference type="PANTHER" id="PTHR32208:SF21">
    <property type="entry name" value="LOW QUALITY PROTEIN: ALDEHYDE OXIDASE GLOX-LIKE"/>
    <property type="match status" value="1"/>
</dbReference>
<evidence type="ECO:0000259" key="6">
    <source>
        <dbReference type="Pfam" id="PF09118"/>
    </source>
</evidence>
<protein>
    <submittedName>
        <fullName evidence="7">Copper radical oxidase variant A</fullName>
    </submittedName>
</protein>
<keyword evidence="3" id="KW-1133">Transmembrane helix</keyword>
<dbReference type="Pfam" id="PF09118">
    <property type="entry name" value="GO-like_E_set"/>
    <property type="match status" value="1"/>
</dbReference>
<evidence type="ECO:0000256" key="3">
    <source>
        <dbReference type="SAM" id="Phobius"/>
    </source>
</evidence>
<organism evidence="7 8">
    <name type="scientific">Lyophyllum shimeji</name>
    <name type="common">Hon-shimeji</name>
    <name type="synonym">Tricholoma shimeji</name>
    <dbReference type="NCBI Taxonomy" id="47721"/>
    <lineage>
        <taxon>Eukaryota</taxon>
        <taxon>Fungi</taxon>
        <taxon>Dikarya</taxon>
        <taxon>Basidiomycota</taxon>
        <taxon>Agaricomycotina</taxon>
        <taxon>Agaricomycetes</taxon>
        <taxon>Agaricomycetidae</taxon>
        <taxon>Agaricales</taxon>
        <taxon>Tricholomatineae</taxon>
        <taxon>Lyophyllaceae</taxon>
        <taxon>Lyophyllum</taxon>
    </lineage>
</organism>